<organism evidence="1 2">
    <name type="scientific">Pseudohongiella spirulinae</name>
    <dbReference type="NCBI Taxonomy" id="1249552"/>
    <lineage>
        <taxon>Bacteria</taxon>
        <taxon>Pseudomonadati</taxon>
        <taxon>Pseudomonadota</taxon>
        <taxon>Gammaproteobacteria</taxon>
        <taxon>Pseudomonadales</taxon>
        <taxon>Pseudohongiellaceae</taxon>
        <taxon>Pseudohongiella</taxon>
    </lineage>
</organism>
<keyword evidence="2" id="KW-1185">Reference proteome</keyword>
<accession>A0A0S2KF61</accession>
<dbReference type="Proteomes" id="UP000065641">
    <property type="component" value="Chromosome"/>
</dbReference>
<dbReference type="AlphaFoldDB" id="A0A0S2KF61"/>
<dbReference type="OrthoDB" id="6446140at2"/>
<dbReference type="KEGG" id="pspi:PS2015_1951"/>
<dbReference type="Pfam" id="PF15943">
    <property type="entry name" value="YdaS_toxin"/>
    <property type="match status" value="1"/>
</dbReference>
<dbReference type="InterPro" id="IPR031856">
    <property type="entry name" value="YdaS_toxin-like"/>
</dbReference>
<dbReference type="Gene3D" id="1.10.260.40">
    <property type="entry name" value="lambda repressor-like DNA-binding domains"/>
    <property type="match status" value="1"/>
</dbReference>
<dbReference type="InterPro" id="IPR010982">
    <property type="entry name" value="Lambda_DNA-bd_dom_sf"/>
</dbReference>
<proteinExistence type="predicted"/>
<gene>
    <name evidence="1" type="ORF">PS2015_1951</name>
</gene>
<dbReference type="EMBL" id="CP013189">
    <property type="protein sequence ID" value="ALO46594.1"/>
    <property type="molecule type" value="Genomic_DNA"/>
</dbReference>
<evidence type="ECO:0000313" key="2">
    <source>
        <dbReference type="Proteomes" id="UP000065641"/>
    </source>
</evidence>
<sequence>MQLSEFLKTISGDPNDSIKSFARRCGTTAGQLRQVAGGYRRAGESLAINIERESAGAVTCEELRPDVDWAYLRSTSVSQTSAA</sequence>
<protein>
    <recommendedName>
        <fullName evidence="3">Helix-turn-helix domain-containing protein</fullName>
    </recommendedName>
</protein>
<evidence type="ECO:0000313" key="1">
    <source>
        <dbReference type="EMBL" id="ALO46594.1"/>
    </source>
</evidence>
<dbReference type="GO" id="GO:0003677">
    <property type="term" value="F:DNA binding"/>
    <property type="evidence" value="ECO:0007669"/>
    <property type="project" value="InterPro"/>
</dbReference>
<name>A0A0S2KF61_9GAMM</name>
<reference evidence="1 2" key="1">
    <citation type="submission" date="2015-11" db="EMBL/GenBank/DDBJ databases">
        <authorList>
            <person name="Zhang Y."/>
            <person name="Guo Z."/>
        </authorList>
    </citation>
    <scope>NUCLEOTIDE SEQUENCE [LARGE SCALE GENOMIC DNA]</scope>
    <source>
        <strain evidence="1 2">KCTC 32221</strain>
    </source>
</reference>
<dbReference type="PATRIC" id="fig|1249552.3.peg.1957"/>
<dbReference type="RefSeq" id="WP_082628083.1">
    <property type="nucleotide sequence ID" value="NZ_CP013189.1"/>
</dbReference>
<evidence type="ECO:0008006" key="3">
    <source>
        <dbReference type="Google" id="ProtNLM"/>
    </source>
</evidence>